<dbReference type="Pfam" id="PF12790">
    <property type="entry name" value="T6SS-SciN"/>
    <property type="match status" value="1"/>
</dbReference>
<evidence type="ECO:0000313" key="2">
    <source>
        <dbReference type="Proteomes" id="UP000199120"/>
    </source>
</evidence>
<dbReference type="PANTHER" id="PTHR37625">
    <property type="entry name" value="OUTER MEMBRANE LIPOPROTEIN-RELATED"/>
    <property type="match status" value="1"/>
</dbReference>
<dbReference type="Gene3D" id="2.60.40.4150">
    <property type="entry name" value="Type VI secretion system, lipoprotein SciN"/>
    <property type="match status" value="1"/>
</dbReference>
<dbReference type="PANTHER" id="PTHR37625:SF4">
    <property type="entry name" value="OUTER MEMBRANE LIPOPROTEIN"/>
    <property type="match status" value="1"/>
</dbReference>
<reference evidence="2" key="1">
    <citation type="submission" date="2016-10" db="EMBL/GenBank/DDBJ databases">
        <authorList>
            <person name="Varghese N."/>
            <person name="Submissions S."/>
        </authorList>
    </citation>
    <scope>NUCLEOTIDE SEQUENCE [LARGE SCALE GENOMIC DNA]</scope>
    <source>
        <strain evidence="2">LMG 26416</strain>
    </source>
</reference>
<dbReference type="STRING" id="416943.SAMN05445871_5867"/>
<accession>A0A1H7FLG6</accession>
<gene>
    <name evidence="1" type="ORF">SAMN05192542_101377</name>
</gene>
<dbReference type="AlphaFoldDB" id="A0A1H7FLG6"/>
<name>A0A1H7FLG6_9BURK</name>
<dbReference type="Proteomes" id="UP000199120">
    <property type="component" value="Unassembled WGS sequence"/>
</dbReference>
<keyword evidence="2" id="KW-1185">Reference proteome</keyword>
<protein>
    <submittedName>
        <fullName evidence="1">Type VI secretion system protein VasD</fullName>
    </submittedName>
</protein>
<sequence>MAPTFSFLRFFAGSRGLRRLVTGGLCFWLAACSSSPPAPKEQAADLRIQVIASENINPDDKGRPAPIMVRVYELKSATAFRSADYFTLQDDDRKATGDDVLVVDEFILRPGDTKEISRKANASTNAIGVLAGYRNLGKSVWRDVYQLRQPQKAPWYRRMFTRERKETLTVNVDKQAVSISARRGDKWIFQTGSRG</sequence>
<dbReference type="EMBL" id="FOAJ01000001">
    <property type="protein sequence ID" value="SEK26644.1"/>
    <property type="molecule type" value="Genomic_DNA"/>
</dbReference>
<dbReference type="InterPro" id="IPR017734">
    <property type="entry name" value="T6SS_SciN"/>
</dbReference>
<organism evidence="1 2">
    <name type="scientific">Paraburkholderia caballeronis</name>
    <dbReference type="NCBI Taxonomy" id="416943"/>
    <lineage>
        <taxon>Bacteria</taxon>
        <taxon>Pseudomonadati</taxon>
        <taxon>Pseudomonadota</taxon>
        <taxon>Betaproteobacteria</taxon>
        <taxon>Burkholderiales</taxon>
        <taxon>Burkholderiaceae</taxon>
        <taxon>Paraburkholderia</taxon>
    </lineage>
</organism>
<evidence type="ECO:0000313" key="1">
    <source>
        <dbReference type="EMBL" id="SEK26644.1"/>
    </source>
</evidence>
<dbReference type="OrthoDB" id="5471061at2"/>
<proteinExistence type="predicted"/>
<dbReference type="NCBIfam" id="TIGR03352">
    <property type="entry name" value="VI_chp_3"/>
    <property type="match status" value="1"/>
</dbReference>
<dbReference type="InterPro" id="IPR038706">
    <property type="entry name" value="Type_VI_SciN-like_sf"/>
</dbReference>